<dbReference type="Proteomes" id="UP000663829">
    <property type="component" value="Unassembled WGS sequence"/>
</dbReference>
<dbReference type="Pfam" id="PF10294">
    <property type="entry name" value="Methyltransf_16"/>
    <property type="match status" value="1"/>
</dbReference>
<keyword evidence="16" id="KW-1185">Reference proteome</keyword>
<dbReference type="InterPro" id="IPR019410">
    <property type="entry name" value="Methyltransf_16"/>
</dbReference>
<dbReference type="GO" id="GO:0003743">
    <property type="term" value="F:translation initiation factor activity"/>
    <property type="evidence" value="ECO:0007669"/>
    <property type="project" value="UniProtKB-UniRule"/>
</dbReference>
<protein>
    <recommendedName>
        <fullName evidence="9">Eukaryotic translation initiation factor 3 subunit L</fullName>
        <shortName evidence="9">eIF3l</shortName>
    </recommendedName>
</protein>
<evidence type="ECO:0000259" key="13">
    <source>
        <dbReference type="PROSITE" id="PS50039"/>
    </source>
</evidence>
<feature type="compositionally biased region" description="Polar residues" evidence="11">
    <location>
        <begin position="2287"/>
        <end position="2296"/>
    </location>
</feature>
<feature type="region of interest" description="Disordered" evidence="11">
    <location>
        <begin position="645"/>
        <end position="685"/>
    </location>
</feature>
<feature type="compositionally biased region" description="Basic residues" evidence="11">
    <location>
        <begin position="2642"/>
        <end position="2652"/>
    </location>
</feature>
<dbReference type="GO" id="GO:0003700">
    <property type="term" value="F:DNA-binding transcription factor activity"/>
    <property type="evidence" value="ECO:0007669"/>
    <property type="project" value="InterPro"/>
</dbReference>
<reference evidence="14" key="1">
    <citation type="submission" date="2021-02" db="EMBL/GenBank/DDBJ databases">
        <authorList>
            <person name="Nowell W R."/>
        </authorList>
    </citation>
    <scope>NUCLEOTIDE SEQUENCE</scope>
</reference>
<dbReference type="PANTHER" id="PTHR13242:SF0">
    <property type="entry name" value="EUKARYOTIC TRANSLATION INITIATION FACTOR 3 SUBUNIT L"/>
    <property type="match status" value="1"/>
</dbReference>
<dbReference type="SUPFAM" id="SSF53335">
    <property type="entry name" value="S-adenosyl-L-methionine-dependent methyltransferases"/>
    <property type="match status" value="1"/>
</dbReference>
<dbReference type="SUPFAM" id="SSF46785">
    <property type="entry name" value="Winged helix' DNA-binding domain"/>
    <property type="match status" value="1"/>
</dbReference>
<dbReference type="PROSITE" id="PS50006">
    <property type="entry name" value="FHA_DOMAIN"/>
    <property type="match status" value="1"/>
</dbReference>
<feature type="domain" description="FHA" evidence="12">
    <location>
        <begin position="2064"/>
        <end position="2116"/>
    </location>
</feature>
<dbReference type="InterPro" id="IPR036388">
    <property type="entry name" value="WH-like_DNA-bd_sf"/>
</dbReference>
<keyword evidence="3 9" id="KW-0396">Initiation factor</keyword>
<dbReference type="EMBL" id="CAJNOQ010001189">
    <property type="protein sequence ID" value="CAF0875425.1"/>
    <property type="molecule type" value="Genomic_DNA"/>
</dbReference>
<feature type="region of interest" description="Disordered" evidence="11">
    <location>
        <begin position="2989"/>
        <end position="3019"/>
    </location>
</feature>
<dbReference type="InterPro" id="IPR000253">
    <property type="entry name" value="FHA_dom"/>
</dbReference>
<feature type="region of interest" description="Disordered" evidence="11">
    <location>
        <begin position="2642"/>
        <end position="2666"/>
    </location>
</feature>
<feature type="compositionally biased region" description="Low complexity" evidence="11">
    <location>
        <begin position="2449"/>
        <end position="2460"/>
    </location>
</feature>
<evidence type="ECO:0000256" key="2">
    <source>
        <dbReference type="ARBA" id="ARBA00022490"/>
    </source>
</evidence>
<dbReference type="SMART" id="SM00240">
    <property type="entry name" value="FHA"/>
    <property type="match status" value="1"/>
</dbReference>
<dbReference type="InterPro" id="IPR036390">
    <property type="entry name" value="WH_DNA-bd_sf"/>
</dbReference>
<dbReference type="CDD" id="cd22884">
    <property type="entry name" value="TOM22"/>
    <property type="match status" value="1"/>
</dbReference>
<evidence type="ECO:0000313" key="16">
    <source>
        <dbReference type="Proteomes" id="UP000663829"/>
    </source>
</evidence>
<name>A0A813XVL6_9BILA</name>
<feature type="domain" description="Fork-head" evidence="13">
    <location>
        <begin position="2317"/>
        <end position="2412"/>
    </location>
</feature>
<sequence>MKFRCHVYKSRQQENRLYLNDVSIHGVECFENDCEPSVYIASKRCDTNGTYVNQLGSLLDTMMFPQQIKRAISYVSSSNLSAFAHEPRNSPNRLLSTKSTEVLLKPSLVLGGIFERMSSVQRAKSINELSRLRDAILSSIDRNGRENSLLKLHRTFSSHYVKTNVVSLDVPIDERRTSAKSATEINVPSEQLTQTPKDNRVFDFDKKEFARTEPTFNVLKWPIFERKDMMQTKLNHSNLLHSSEANNQQSKNEVQSNLRDDTAIEKLLVDGVLLEINSPLEAMFHANSRVNERKPDFDQPKQKRSPADSTTDQIVFSSRKMTPDVSNKLGADRAVTKMNSLTLFDSSTRKLEKSYPTTPKCLPIGSVMKLIEPADDLQQMMEQTQDSIPAQPPGSDQQSQQQTLSGKSTSVGSIKQTRFRDQEKNIPKKNLPMYNPLLEKSDPIRSDLNLTEAKKQNSSFDPAVNVPSIKKELQPTTSKTLNKVKWVIETPIRNEKLVPINYLSLVLQKSETASVSELQNFIPLKRHEANSRFHIIGDPHVPMRLQDDPISQKTSMNDSDVDSTVEDRVENEIYLHQQSSPKKLTVESINKTSKDENEEFDMVPKQKNFDSWSQNSFNNLQSKITDNKQSFSFSLKEVTENMIKDDVTSSSQSKQTGQQQQTTSGTANKNEVAKNIRNSNEKPIVLQDNDVDETSSSAGILVLQPTVDSEANYFTLNDQKNLITVSELISNENDVKASKQSGIHSPRNSLGLACDSIELMHKKKQNNQDHQQTTDIGNNQSSKRKSVLRSSLNSCDRPQQNEMISYVAIDVELDNRQAIQKEIQHHSSLGKMIPCKSPKPARDSIELLKERIVSTGTFSFGSIYADVQKYQSDSNEKHVGFIQKQGDVLITPVLNVGRSSYIQQEREHSKKTSKKHICSYSSDISNKHHQLSTYSSERAKSDISFTCTRQSHMTDIEPTTINRLTKTTEAASNVENHFGEVSDDIIEPIPPSSIIAERSSTVSVPVIRTSTVDTEDLEDVEDETIVERLYGLTEMFPEWLRNFSGHLFHYSFSYSTRFAKIFKGAAWFLGSSFVVLVLPILVELELSQVAEYQAAQTRQFNDQYQYGGGSSTTAVQPDLVRQDSENYYDPYTSNREILTHFADFKRAINEGNVTLISHYYNTNYTAWMMSFSMDWPSSDVLQTHIGDDKLFLTLYKEMYFRHIYASKPGGVTLEERIDSYVNYIDLFNMVLAKEPLKLDLPDQWLWDIIEEFIYQFQSFCNFRTKLQKRTDDDVDQLKRNSKMWSIHAVLNVLHSLVDKSKIVEQLGAIKKGVPFDDGGDQICQTNLYKMLGYFSLIGLLKLHTLTSDYYMALKTIECIDLDVTKQHVYCQVPHCIVATNYHAGYCFTMMRRYEDAIRIFVDTYLYVLRIKTVFTTQTFQNDAVNKTAEQMLLLLSICLTLCPMRIDEVVYQQLREKFQDKLNKPLLTTGADGKMQFRDYFGFACPKFISPSPTIYDQRTDQQWAEPFNKQIEVFTEELQEQINIPDVRSYLKLYTTLNIDKLAGFMEKTPQEVKTILLTFKHKLSRNDWAQKKEEDFQSSADIDFYVDKEIIHIADTKVTRRYSDYLVKQILNMLEESETQTFITRKLTFKNDEHDDNDENVSITILERCETSYGLYLWPASPVLAQYLWHYRSTFIGKCILEIGSGTSLPGILCCKIGAEKVILSDIENCLKLINEVVKVNNVADRIYIEKLNWYDKISVEKLLEKHHPDIIIASDIFFNKKDFESIIAVLNLLFEYGKPSLICITTVEIRSRSTMLKLNYFLRLWNLNVEVVPLNDFNGDVEDIACSKLFSQKVTSILRQRNESLNDPVKEADTGGVISIRQQQKQQNYFDNQQVYFQLAGDKYYDEQRSPLSSSDANVSDTCNNFLTSYASYDFYDRPTYFSLDHSIIKTEDETLYPIQQQQVELDYTCLSSTVTPHAPSTVPCSPPPESLETPIYTELAQHKLSSHEKYIPCINYSQEIFYQQLSTVEVSDSKVEQPVKKLTKKMTTSTILTPPTSKKSVYARLDCPQFGTYDICQEKTVIGRQNNRRQIDINMGASSVVSRVHFELYLIGNEFQLKCIGKNGIFINTNYTKMGATTVLPKQCSLRFPSTTISITFSSFLNNRQDISRHASTDVQRLPHSSTSTTSILQQTPPLLAPSLTQTFHQTVSTVPQSQQSINHQHNGHNSIKNNHISGNIIPLTINVPSVKEMNGLKLPGIEVFHSSPPPMSPVNQISSITSCSVSPISNTYNDHNDNFNLGRMFSSDTRTSDTPTIHRKSSNDYSADLDKNSSAKPPFSYAQLIVQAIASAEDRQMTLSQIYTYISMKYPYYESNNRGWQNSIRHNLSLNRYFIRVARKQDDSGKGSFWRLDPTCEDKLIEQAFRHRKQRGLSGGRSFGDSTCSDPQSPTPFDQSDYPLSDTNNNLTTSRPTTPFSPFDGISPSRDKTNSRKYSFTTNQEQILTPGCNDESEPRKSDNNNRTIPFPVLLCSANGNNVLGVVEPSLLRKCFLLGMSVPSSTALTTNVTSLPSTTITTNIMNDKKDDNSSLSTTILSKYPNGNENNTNYDGRHVQQPYNPTPLTKSLLSMKTVTAVQSDSEYKLNILSGVNNTSSVPAVNKTVRRRKPKKRTANGQKSSNIITNTQQNNDEIIIQKQDHEQNAQQNLVVSGEHDDQQRIPLYQLLCDILQQPEISRLLRDYSESMTNDGDSSSTTATLAIPQQLMTIVSLANALYNNNTSQLTSALKIDDDRNETVEEAKEIKHETDVPSSSIHLPDDQIQEDIQDLRMSSNDEPMTTQVQENDVQLSEYETLLTSLNELAQNIDDESLTHLLSAIDPNILATIRATTCQEQAAIPSTTIKSDEQQQHNQQDELQQIISELFRKQKLYNLPAAAAYSKNDEQTTNVNHETEQNQQQYNPDTIMNDTNVQLISNYSLMLSSATPLQKNKEISTLCFDPKIDAFQAVKSENKDKRSFNDKQKLKRSVSSQSQKRLKRKIFSSSPSSPVLFEQITAATNETESLLKKSKSTANDDEQNHIDDSLDKEVENYTFGNNYKRKTSMDNGKTEEDNMVKKFRKNSTDENKQQQSIPLLLSTIVQGEAPKPDM</sequence>
<feature type="compositionally biased region" description="Polar residues" evidence="11">
    <location>
        <begin position="2653"/>
        <end position="2666"/>
    </location>
</feature>
<feature type="compositionally biased region" description="Basic and acidic residues" evidence="11">
    <location>
        <begin position="2989"/>
        <end position="2999"/>
    </location>
</feature>
<evidence type="ECO:0000256" key="4">
    <source>
        <dbReference type="ARBA" id="ARBA00022917"/>
    </source>
</evidence>
<dbReference type="GO" id="GO:0005852">
    <property type="term" value="C:eukaryotic translation initiation factor 3 complex"/>
    <property type="evidence" value="ECO:0007669"/>
    <property type="project" value="UniProtKB-UniRule"/>
</dbReference>
<evidence type="ECO:0000256" key="1">
    <source>
        <dbReference type="ARBA" id="ARBA00004123"/>
    </source>
</evidence>
<dbReference type="SMART" id="SM00339">
    <property type="entry name" value="FH"/>
    <property type="match status" value="1"/>
</dbReference>
<keyword evidence="8 10" id="KW-0539">Nucleus</keyword>
<feature type="compositionally biased region" description="Low complexity" evidence="11">
    <location>
        <begin position="648"/>
        <end position="666"/>
    </location>
</feature>
<dbReference type="PRINTS" id="PR00053">
    <property type="entry name" value="FORKHEAD"/>
</dbReference>
<evidence type="ECO:0000256" key="11">
    <source>
        <dbReference type="SAM" id="MobiDB-lite"/>
    </source>
</evidence>
<dbReference type="PANTHER" id="PTHR13242">
    <property type="entry name" value="EUKARYOTIC TRANSLATION INITIATION FACTOR 3"/>
    <property type="match status" value="1"/>
</dbReference>
<evidence type="ECO:0000256" key="10">
    <source>
        <dbReference type="PROSITE-ProRule" id="PRU00089"/>
    </source>
</evidence>
<dbReference type="GO" id="GO:0001732">
    <property type="term" value="P:formation of cytoplasmic translation initiation complex"/>
    <property type="evidence" value="ECO:0007669"/>
    <property type="project" value="UniProtKB-UniRule"/>
</dbReference>
<feature type="region of interest" description="Disordered" evidence="11">
    <location>
        <begin position="382"/>
        <end position="436"/>
    </location>
</feature>
<dbReference type="PROSITE" id="PS00657">
    <property type="entry name" value="FORK_HEAD_1"/>
    <property type="match status" value="1"/>
</dbReference>
<proteinExistence type="inferred from homology"/>
<feature type="compositionally biased region" description="Polar residues" evidence="11">
    <location>
        <begin position="577"/>
        <end position="591"/>
    </location>
</feature>
<feature type="region of interest" description="Disordered" evidence="11">
    <location>
        <begin position="3043"/>
        <end position="3125"/>
    </location>
</feature>
<dbReference type="Gene3D" id="1.10.10.10">
    <property type="entry name" value="Winged helix-like DNA-binding domain superfamily/Winged helix DNA-binding domain"/>
    <property type="match status" value="1"/>
</dbReference>
<feature type="compositionally biased region" description="Basic and acidic residues" evidence="11">
    <location>
        <begin position="3053"/>
        <end position="3066"/>
    </location>
</feature>
<dbReference type="Pfam" id="PF10255">
    <property type="entry name" value="Paf67"/>
    <property type="match status" value="1"/>
</dbReference>
<comment type="subunit">
    <text evidence="9">Component of the eukaryotic translation initiation factor 3 (eIF-3) complex.</text>
</comment>
<dbReference type="EMBL" id="CAJOBC010001189">
    <property type="protein sequence ID" value="CAF3662321.1"/>
    <property type="molecule type" value="Genomic_DNA"/>
</dbReference>
<dbReference type="Pfam" id="PF00250">
    <property type="entry name" value="Forkhead"/>
    <property type="match status" value="1"/>
</dbReference>
<dbReference type="InterPro" id="IPR018122">
    <property type="entry name" value="TF_fork_head_CS_1"/>
</dbReference>
<evidence type="ECO:0000256" key="7">
    <source>
        <dbReference type="ARBA" id="ARBA00023163"/>
    </source>
</evidence>
<organism evidence="14 16">
    <name type="scientific">Didymodactylos carnosus</name>
    <dbReference type="NCBI Taxonomy" id="1234261"/>
    <lineage>
        <taxon>Eukaryota</taxon>
        <taxon>Metazoa</taxon>
        <taxon>Spiralia</taxon>
        <taxon>Gnathifera</taxon>
        <taxon>Rotifera</taxon>
        <taxon>Eurotatoria</taxon>
        <taxon>Bdelloidea</taxon>
        <taxon>Philodinida</taxon>
        <taxon>Philodinidae</taxon>
        <taxon>Didymodactylos</taxon>
    </lineage>
</organism>
<feature type="compositionally biased region" description="Polar residues" evidence="11">
    <location>
        <begin position="2421"/>
        <end position="2435"/>
    </location>
</feature>
<evidence type="ECO:0000256" key="8">
    <source>
        <dbReference type="ARBA" id="ARBA00023242"/>
    </source>
</evidence>
<comment type="similarity">
    <text evidence="9">Belongs to the eIF-3 subunit L family.</text>
</comment>
<evidence type="ECO:0000256" key="9">
    <source>
        <dbReference type="HAMAP-Rule" id="MF_03011"/>
    </source>
</evidence>
<dbReference type="GO" id="GO:0045893">
    <property type="term" value="P:positive regulation of DNA-templated transcription"/>
    <property type="evidence" value="ECO:0007669"/>
    <property type="project" value="UniProtKB-ARBA"/>
</dbReference>
<feature type="region of interest" description="Disordered" evidence="11">
    <location>
        <begin position="2287"/>
        <end position="2313"/>
    </location>
</feature>
<dbReference type="InterPro" id="IPR019382">
    <property type="entry name" value="eIF3l"/>
</dbReference>
<dbReference type="PROSITE" id="PS00658">
    <property type="entry name" value="FORK_HEAD_2"/>
    <property type="match status" value="1"/>
</dbReference>
<dbReference type="GO" id="GO:0005634">
    <property type="term" value="C:nucleus"/>
    <property type="evidence" value="ECO:0007669"/>
    <property type="project" value="UniProtKB-SubCell"/>
</dbReference>
<dbReference type="GO" id="GO:0006357">
    <property type="term" value="P:regulation of transcription by RNA polymerase II"/>
    <property type="evidence" value="ECO:0007669"/>
    <property type="project" value="UniProtKB-ARBA"/>
</dbReference>
<dbReference type="InterPro" id="IPR030456">
    <property type="entry name" value="TF_fork_head_CS_2"/>
</dbReference>
<feature type="region of interest" description="Disordered" evidence="11">
    <location>
        <begin position="291"/>
        <end position="312"/>
    </location>
</feature>
<feature type="compositionally biased region" description="Basic and acidic residues" evidence="11">
    <location>
        <begin position="3083"/>
        <end position="3103"/>
    </location>
</feature>
<keyword evidence="6 10" id="KW-0238">DNA-binding</keyword>
<gene>
    <name evidence="14" type="ORF">GPM918_LOCUS7323</name>
    <name evidence="15" type="ORF">SRO942_LOCUS7323</name>
</gene>
<dbReference type="GO" id="GO:0043565">
    <property type="term" value="F:sequence-specific DNA binding"/>
    <property type="evidence" value="ECO:0007669"/>
    <property type="project" value="InterPro"/>
</dbReference>
<dbReference type="FunFam" id="1.10.10.10:FF:000030">
    <property type="entry name" value="Forkhead box protein K2"/>
    <property type="match status" value="1"/>
</dbReference>
<keyword evidence="2 9" id="KW-0963">Cytoplasm</keyword>
<comment type="function">
    <text evidence="9">Component of the eukaryotic translation initiation factor 3 (eIF-3) complex, which is involved in protein synthesis of a specialized repertoire of mRNAs and, together with other initiation factors, stimulates binding of mRNA and methionyl-tRNAi to the 40S ribosome. The eIF-3 complex specifically targets and initiates translation of a subset of mRNAs involved in cell proliferation.</text>
</comment>
<feature type="compositionally biased region" description="Basic and acidic residues" evidence="11">
    <location>
        <begin position="291"/>
        <end position="301"/>
    </location>
</feature>
<keyword evidence="7" id="KW-0804">Transcription</keyword>
<comment type="subcellular location">
    <subcellularLocation>
        <location evidence="9">Cytoplasm</location>
    </subcellularLocation>
    <subcellularLocation>
        <location evidence="1 10">Nucleus</location>
    </subcellularLocation>
</comment>
<dbReference type="Gene3D" id="2.60.200.20">
    <property type="match status" value="1"/>
</dbReference>
<dbReference type="HAMAP" id="MF_03011">
    <property type="entry name" value="eIF3l"/>
    <property type="match status" value="1"/>
</dbReference>
<evidence type="ECO:0000313" key="14">
    <source>
        <dbReference type="EMBL" id="CAF0875425.1"/>
    </source>
</evidence>
<evidence type="ECO:0000313" key="15">
    <source>
        <dbReference type="EMBL" id="CAF3662321.1"/>
    </source>
</evidence>
<feature type="region of interest" description="Disordered" evidence="11">
    <location>
        <begin position="577"/>
        <end position="600"/>
    </location>
</feature>
<comment type="caution">
    <text evidence="14">The sequence shown here is derived from an EMBL/GenBank/DDBJ whole genome shotgun (WGS) entry which is preliminary data.</text>
</comment>
<feature type="region of interest" description="Disordered" evidence="11">
    <location>
        <begin position="764"/>
        <end position="794"/>
    </location>
</feature>
<feature type="region of interest" description="Disordered" evidence="11">
    <location>
        <begin position="2412"/>
        <end position="2475"/>
    </location>
</feature>
<accession>A0A813XVL6</accession>
<dbReference type="InterPro" id="IPR008984">
    <property type="entry name" value="SMAD_FHA_dom_sf"/>
</dbReference>
<dbReference type="Gene3D" id="3.40.50.150">
    <property type="entry name" value="Vaccinia Virus protein VP39"/>
    <property type="match status" value="1"/>
</dbReference>
<dbReference type="Proteomes" id="UP000681722">
    <property type="component" value="Unassembled WGS sequence"/>
</dbReference>
<evidence type="ECO:0000256" key="3">
    <source>
        <dbReference type="ARBA" id="ARBA00022540"/>
    </source>
</evidence>
<evidence type="ECO:0000259" key="12">
    <source>
        <dbReference type="PROSITE" id="PS50006"/>
    </source>
</evidence>
<dbReference type="PROSITE" id="PS50039">
    <property type="entry name" value="FORK_HEAD_3"/>
    <property type="match status" value="1"/>
</dbReference>
<keyword evidence="4 9" id="KW-0648">Protein biosynthesis</keyword>
<dbReference type="GO" id="GO:0016282">
    <property type="term" value="C:eukaryotic 43S preinitiation complex"/>
    <property type="evidence" value="ECO:0007669"/>
    <property type="project" value="UniProtKB-UniRule"/>
</dbReference>
<evidence type="ECO:0000256" key="6">
    <source>
        <dbReference type="ARBA" id="ARBA00023125"/>
    </source>
</evidence>
<feature type="compositionally biased region" description="Low complexity" evidence="11">
    <location>
        <begin position="393"/>
        <end position="410"/>
    </location>
</feature>
<dbReference type="GO" id="GO:0033290">
    <property type="term" value="C:eukaryotic 48S preinitiation complex"/>
    <property type="evidence" value="ECO:0007669"/>
    <property type="project" value="UniProtKB-UniRule"/>
</dbReference>
<dbReference type="SUPFAM" id="SSF49879">
    <property type="entry name" value="SMAD/FHA domain"/>
    <property type="match status" value="1"/>
</dbReference>
<feature type="DNA-binding region" description="Fork-head" evidence="10">
    <location>
        <begin position="2317"/>
        <end position="2412"/>
    </location>
</feature>
<keyword evidence="5" id="KW-0805">Transcription regulation</keyword>
<evidence type="ECO:0000256" key="5">
    <source>
        <dbReference type="ARBA" id="ARBA00023015"/>
    </source>
</evidence>
<dbReference type="OrthoDB" id="407325at2759"/>
<dbReference type="InterPro" id="IPR029063">
    <property type="entry name" value="SAM-dependent_MTases_sf"/>
</dbReference>
<dbReference type="InterPro" id="IPR001766">
    <property type="entry name" value="Fork_head_dom"/>
</dbReference>